<dbReference type="GO" id="GO:0005524">
    <property type="term" value="F:ATP binding"/>
    <property type="evidence" value="ECO:0007669"/>
    <property type="project" value="UniProtKB-KW"/>
</dbReference>
<evidence type="ECO:0000256" key="3">
    <source>
        <dbReference type="ARBA" id="ARBA00022475"/>
    </source>
</evidence>
<evidence type="ECO:0000256" key="6">
    <source>
        <dbReference type="ARBA" id="ARBA00022741"/>
    </source>
</evidence>
<dbReference type="CDD" id="cd03216">
    <property type="entry name" value="ABC_Carb_Monos_I"/>
    <property type="match status" value="1"/>
</dbReference>
<dbReference type="GO" id="GO:0016887">
    <property type="term" value="F:ATP hydrolysis activity"/>
    <property type="evidence" value="ECO:0007669"/>
    <property type="project" value="InterPro"/>
</dbReference>
<dbReference type="PANTHER" id="PTHR43790:SF3">
    <property type="entry name" value="D-ALLOSE IMPORT ATP-BINDING PROTEIN ALSA-RELATED"/>
    <property type="match status" value="1"/>
</dbReference>
<dbReference type="SUPFAM" id="SSF52540">
    <property type="entry name" value="P-loop containing nucleoside triphosphate hydrolases"/>
    <property type="match status" value="2"/>
</dbReference>
<dbReference type="InterPro" id="IPR003439">
    <property type="entry name" value="ABC_transporter-like_ATP-bd"/>
</dbReference>
<accession>A0A380VG99</accession>
<evidence type="ECO:0000313" key="11">
    <source>
        <dbReference type="EMBL" id="SUU38125.1"/>
    </source>
</evidence>
<evidence type="ECO:0000256" key="7">
    <source>
        <dbReference type="ARBA" id="ARBA00022840"/>
    </source>
</evidence>
<evidence type="ECO:0000256" key="4">
    <source>
        <dbReference type="ARBA" id="ARBA00022597"/>
    </source>
</evidence>
<proteinExistence type="predicted"/>
<dbReference type="EC" id="3.6.3.17" evidence="11"/>
<dbReference type="PROSITE" id="PS00211">
    <property type="entry name" value="ABC_TRANSPORTER_1"/>
    <property type="match status" value="1"/>
</dbReference>
<evidence type="ECO:0000256" key="2">
    <source>
        <dbReference type="ARBA" id="ARBA00022448"/>
    </source>
</evidence>
<protein>
    <submittedName>
        <fullName evidence="11">ABC transporter-like protein</fullName>
        <ecNumber evidence="11">3.6.3.17</ecNumber>
    </submittedName>
</protein>
<dbReference type="EMBL" id="UFSB01000001">
    <property type="protein sequence ID" value="SUU38125.1"/>
    <property type="molecule type" value="Genomic_DNA"/>
</dbReference>
<sequence>MNGEKQAILELQNVNKSFFGVEILKDINLKIFPGEVHCLVGENGAGKSTLCKIISGIYSRDSGKIFYQNSYFLPKTVKEAQVLGIGFIHQELMLVPQLTVLENMFLGKEIRLPCGGMNWRAMKEKTKAIIDDLELDIIPDDLVTNLSVAQQQMVEIAKAILGEFKVIIFDEPTASISRKNTETLFRIIHRLKRKNVAMIYISHRLEEFKHIADKVTVLRDGEITGTRRYQDISMEDIVKLMVGRDVDFTKYQRNVLFQEEKLRVENIKNTNLHDISFSLKKGEILGFAGLVGAGRTELLRAIYGADEYTGNIYINNKKIIIKRPEQAVDAKIGFITEDRKNQGLILELSIRENITLPILQRFWRKFYLDKKAEMEVAEDNRRKLKIVSHSQEQKTQTLSGGNQQKVIISRWLESGVDILLFDEPTRGIDIGAKSEIYDLMREFVEKGGSIIMVSSDLPELITMSDRVIVMRNGKKIKEITDRVKITEENLMHLMIGI</sequence>
<keyword evidence="6" id="KW-0547">Nucleotide-binding</keyword>
<dbReference type="AlphaFoldDB" id="A0A380VG99"/>
<reference evidence="11 12" key="1">
    <citation type="submission" date="2018-06" db="EMBL/GenBank/DDBJ databases">
        <authorList>
            <consortium name="Pathogen Informatics"/>
            <person name="Doyle S."/>
        </authorList>
    </citation>
    <scope>NUCLEOTIDE SEQUENCE [LARGE SCALE GENOMIC DNA]</scope>
    <source>
        <strain evidence="11 12">NCTC10851</strain>
    </source>
</reference>
<evidence type="ECO:0000256" key="8">
    <source>
        <dbReference type="ARBA" id="ARBA00022967"/>
    </source>
</evidence>
<evidence type="ECO:0000313" key="12">
    <source>
        <dbReference type="Proteomes" id="UP000254507"/>
    </source>
</evidence>
<evidence type="ECO:0000256" key="5">
    <source>
        <dbReference type="ARBA" id="ARBA00022737"/>
    </source>
</evidence>
<dbReference type="CDD" id="cd03215">
    <property type="entry name" value="ABC_Carb_Monos_II"/>
    <property type="match status" value="1"/>
</dbReference>
<dbReference type="Gene3D" id="3.40.50.300">
    <property type="entry name" value="P-loop containing nucleotide triphosphate hydrolases"/>
    <property type="match status" value="2"/>
</dbReference>
<dbReference type="InterPro" id="IPR050107">
    <property type="entry name" value="ABC_carbohydrate_import_ATPase"/>
</dbReference>
<dbReference type="OrthoDB" id="9776369at2"/>
<dbReference type="InterPro" id="IPR017871">
    <property type="entry name" value="ABC_transporter-like_CS"/>
</dbReference>
<dbReference type="Proteomes" id="UP000254507">
    <property type="component" value="Unassembled WGS sequence"/>
</dbReference>
<keyword evidence="2" id="KW-0813">Transport</keyword>
<dbReference type="FunFam" id="3.40.50.300:FF:000127">
    <property type="entry name" value="Ribose import ATP-binding protein RbsA"/>
    <property type="match status" value="1"/>
</dbReference>
<dbReference type="RefSeq" id="WP_115610071.1">
    <property type="nucleotide sequence ID" value="NZ_JBMHIA010000023.1"/>
</dbReference>
<keyword evidence="8" id="KW-1278">Translocase</keyword>
<keyword evidence="3" id="KW-1003">Cell membrane</keyword>
<keyword evidence="7" id="KW-0067">ATP-binding</keyword>
<dbReference type="PANTHER" id="PTHR43790">
    <property type="entry name" value="CARBOHYDRATE TRANSPORT ATP-BINDING PROTEIN MG119-RELATED"/>
    <property type="match status" value="1"/>
</dbReference>
<evidence type="ECO:0000256" key="1">
    <source>
        <dbReference type="ARBA" id="ARBA00004202"/>
    </source>
</evidence>
<dbReference type="Pfam" id="PF00005">
    <property type="entry name" value="ABC_tran"/>
    <property type="match status" value="2"/>
</dbReference>
<keyword evidence="5" id="KW-0677">Repeat</keyword>
<dbReference type="PROSITE" id="PS50893">
    <property type="entry name" value="ABC_TRANSPORTER_2"/>
    <property type="match status" value="2"/>
</dbReference>
<dbReference type="InterPro" id="IPR027417">
    <property type="entry name" value="P-loop_NTPase"/>
</dbReference>
<keyword evidence="9" id="KW-0472">Membrane</keyword>
<evidence type="ECO:0000256" key="9">
    <source>
        <dbReference type="ARBA" id="ARBA00023136"/>
    </source>
</evidence>
<keyword evidence="4" id="KW-0762">Sugar transport</keyword>
<organism evidence="11 12">
    <name type="scientific">Actinobacillus seminis</name>
    <dbReference type="NCBI Taxonomy" id="722"/>
    <lineage>
        <taxon>Bacteria</taxon>
        <taxon>Pseudomonadati</taxon>
        <taxon>Pseudomonadota</taxon>
        <taxon>Gammaproteobacteria</taxon>
        <taxon>Pasteurellales</taxon>
        <taxon>Pasteurellaceae</taxon>
        <taxon>Actinobacillus</taxon>
    </lineage>
</organism>
<keyword evidence="11" id="KW-0378">Hydrolase</keyword>
<comment type="subcellular location">
    <subcellularLocation>
        <location evidence="1">Cell membrane</location>
        <topology evidence="1">Peripheral membrane protein</topology>
    </subcellularLocation>
</comment>
<gene>
    <name evidence="11" type="primary">rbsA_4</name>
    <name evidence="11" type="ORF">NCTC10851_01932</name>
</gene>
<evidence type="ECO:0000259" key="10">
    <source>
        <dbReference type="PROSITE" id="PS50893"/>
    </source>
</evidence>
<dbReference type="InterPro" id="IPR003593">
    <property type="entry name" value="AAA+_ATPase"/>
</dbReference>
<feature type="domain" description="ABC transporter" evidence="10">
    <location>
        <begin position="9"/>
        <end position="245"/>
    </location>
</feature>
<dbReference type="SMART" id="SM00382">
    <property type="entry name" value="AAA"/>
    <property type="match status" value="2"/>
</dbReference>
<name>A0A380VG99_9PAST</name>
<dbReference type="GO" id="GO:0005886">
    <property type="term" value="C:plasma membrane"/>
    <property type="evidence" value="ECO:0007669"/>
    <property type="project" value="UniProtKB-SubCell"/>
</dbReference>
<feature type="domain" description="ABC transporter" evidence="10">
    <location>
        <begin position="257"/>
        <end position="497"/>
    </location>
</feature>